<dbReference type="EMBL" id="BSRI01000002">
    <property type="protein sequence ID" value="GLV60845.1"/>
    <property type="molecule type" value="Genomic_DNA"/>
</dbReference>
<evidence type="ECO:0000313" key="2">
    <source>
        <dbReference type="Proteomes" id="UP001344906"/>
    </source>
</evidence>
<comment type="caution">
    <text evidence="1">The sequence shown here is derived from an EMBL/GenBank/DDBJ whole genome shotgun (WGS) entry which is preliminary data.</text>
</comment>
<proteinExistence type="predicted"/>
<protein>
    <submittedName>
        <fullName evidence="1">Uncharacterized protein</fullName>
    </submittedName>
</protein>
<dbReference type="Proteomes" id="UP001344906">
    <property type="component" value="Unassembled WGS sequence"/>
</dbReference>
<sequence length="64" mass="7339">MSLTGEMASLGERDCPGMWAASYREEQYILKLNVLPARIAPTRVLAMRMNWWGCMLEMLVECLT</sequence>
<accession>A0ABQ6G5J7</accession>
<reference evidence="1 2" key="1">
    <citation type="submission" date="2023-02" db="EMBL/GenBank/DDBJ databases">
        <title>Dictyobacter halimunensis sp. nov., a new member of the class Ktedonobacteria from forest soil in a geothermal area.</title>
        <authorList>
            <person name="Rachmania M.K."/>
            <person name="Ningsih F."/>
            <person name="Sakai Y."/>
            <person name="Yabe S."/>
            <person name="Yokota A."/>
            <person name="Sjamsuridzal W."/>
        </authorList>
    </citation>
    <scope>NUCLEOTIDE SEQUENCE [LARGE SCALE GENOMIC DNA]</scope>
    <source>
        <strain evidence="1 2">S3.2.2.5</strain>
    </source>
</reference>
<gene>
    <name evidence="1" type="ORF">KDH_76640</name>
</gene>
<name>A0ABQ6G5J7_9CHLR</name>
<keyword evidence="2" id="KW-1185">Reference proteome</keyword>
<organism evidence="1 2">
    <name type="scientific">Dictyobacter halimunensis</name>
    <dbReference type="NCBI Taxonomy" id="3026934"/>
    <lineage>
        <taxon>Bacteria</taxon>
        <taxon>Bacillati</taxon>
        <taxon>Chloroflexota</taxon>
        <taxon>Ktedonobacteria</taxon>
        <taxon>Ktedonobacterales</taxon>
        <taxon>Dictyobacteraceae</taxon>
        <taxon>Dictyobacter</taxon>
    </lineage>
</organism>
<evidence type="ECO:0000313" key="1">
    <source>
        <dbReference type="EMBL" id="GLV60845.1"/>
    </source>
</evidence>